<evidence type="ECO:0000256" key="1">
    <source>
        <dbReference type="SAM" id="Phobius"/>
    </source>
</evidence>
<comment type="caution">
    <text evidence="2">The sequence shown here is derived from an EMBL/GenBank/DDBJ whole genome shotgun (WGS) entry which is preliminary data.</text>
</comment>
<name>A0A974GXG9_SEDHY</name>
<protein>
    <recommendedName>
        <fullName evidence="4">DHHW protein</fullName>
    </recommendedName>
</protein>
<dbReference type="EMBL" id="JACBNQ010000024">
    <property type="protein sequence ID" value="NYB75594.1"/>
    <property type="molecule type" value="Genomic_DNA"/>
</dbReference>
<dbReference type="Proteomes" id="UP000611629">
    <property type="component" value="Unassembled WGS sequence"/>
</dbReference>
<accession>A0A974GXG9</accession>
<dbReference type="RefSeq" id="WP_179239311.1">
    <property type="nucleotide sequence ID" value="NZ_JACBNQ010000024.1"/>
</dbReference>
<keyword evidence="1" id="KW-0812">Transmembrane</keyword>
<evidence type="ECO:0000313" key="2">
    <source>
        <dbReference type="EMBL" id="NYB75594.1"/>
    </source>
</evidence>
<keyword evidence="3" id="KW-1185">Reference proteome</keyword>
<keyword evidence="1" id="KW-1133">Transmembrane helix</keyword>
<reference evidence="2" key="1">
    <citation type="submission" date="2020-07" db="EMBL/GenBank/DDBJ databases">
        <title>Genomic analysis of a strain of Sedimentibacter Hydroxybenzoicus DSM7310.</title>
        <authorList>
            <person name="Ma S."/>
        </authorList>
    </citation>
    <scope>NUCLEOTIDE SEQUENCE</scope>
    <source>
        <strain evidence="2">DSM 7310</strain>
    </source>
</reference>
<gene>
    <name evidence="2" type="ORF">HZF24_15710</name>
</gene>
<proteinExistence type="predicted"/>
<dbReference type="AlphaFoldDB" id="A0A974GXG9"/>
<sequence>MKSNIKNTIVSAAFIMIIFGFMLANIIIPDKEFSFSERRRLIRVPDFSVDKLLRGNLVDEYEKYILDQFVLRDAFRSVKAVGKYYVFNQKDNNNIYIVNGIVEKMEYKLNEKSVLNAADKLNKIYEKYLTGKNVSFAIIPNKGYYIAAENGYLDIDYDRIAELMKQNIKNMEYVDLSDTLTAEDYYRLDIHWRQEKIIKIADLLLKELGNDTKASDSVYTEKKLYPFYGSYYGHAALRLKPEDMIYLTNSTIEEAVVFDYQNNSYGKVYEEDLFNGTDSFDVFLSGAKSLITVYNENCKSDKELLLFRDSFGSSIAPLMLEGYSKITLVDLRYISADLLEKYIDFSQNQDVLFLYNTQILNNSSMLKSSGSTIIN</sequence>
<evidence type="ECO:0008006" key="4">
    <source>
        <dbReference type="Google" id="ProtNLM"/>
    </source>
</evidence>
<organism evidence="2 3">
    <name type="scientific">Sedimentibacter hydroxybenzoicus DSM 7310</name>
    <dbReference type="NCBI Taxonomy" id="1123245"/>
    <lineage>
        <taxon>Bacteria</taxon>
        <taxon>Bacillati</taxon>
        <taxon>Bacillota</taxon>
        <taxon>Tissierellia</taxon>
        <taxon>Sedimentibacter</taxon>
    </lineage>
</organism>
<feature type="transmembrane region" description="Helical" evidence="1">
    <location>
        <begin position="7"/>
        <end position="28"/>
    </location>
</feature>
<keyword evidence="1" id="KW-0472">Membrane</keyword>
<evidence type="ECO:0000313" key="3">
    <source>
        <dbReference type="Proteomes" id="UP000611629"/>
    </source>
</evidence>